<evidence type="ECO:0000256" key="1">
    <source>
        <dbReference type="SAM" id="MobiDB-lite"/>
    </source>
</evidence>
<feature type="compositionally biased region" description="Basic and acidic residues" evidence="1">
    <location>
        <begin position="19"/>
        <end position="35"/>
    </location>
</feature>
<dbReference type="Proteomes" id="UP000248484">
    <property type="component" value="Chromosome 7"/>
</dbReference>
<name>A0A9W2WRI4_PHYMC</name>
<organism evidence="2 3">
    <name type="scientific">Physeter macrocephalus</name>
    <name type="common">Sperm whale</name>
    <name type="synonym">Physeter catodon</name>
    <dbReference type="NCBI Taxonomy" id="9755"/>
    <lineage>
        <taxon>Eukaryota</taxon>
        <taxon>Metazoa</taxon>
        <taxon>Chordata</taxon>
        <taxon>Craniata</taxon>
        <taxon>Vertebrata</taxon>
        <taxon>Euteleostomi</taxon>
        <taxon>Mammalia</taxon>
        <taxon>Eutheria</taxon>
        <taxon>Laurasiatheria</taxon>
        <taxon>Artiodactyla</taxon>
        <taxon>Whippomorpha</taxon>
        <taxon>Cetacea</taxon>
        <taxon>Odontoceti</taxon>
        <taxon>Physeteridae</taxon>
        <taxon>Physeter</taxon>
    </lineage>
</organism>
<dbReference type="GeneID" id="129392223"/>
<evidence type="ECO:0000313" key="3">
    <source>
        <dbReference type="RefSeq" id="XP_054941732.1"/>
    </source>
</evidence>
<dbReference type="RefSeq" id="XP_054941732.1">
    <property type="nucleotide sequence ID" value="XM_055085757.1"/>
</dbReference>
<dbReference type="KEGG" id="pcad:129392223"/>
<gene>
    <name evidence="3" type="primary">LOC129392223</name>
</gene>
<evidence type="ECO:0008006" key="4">
    <source>
        <dbReference type="Google" id="ProtNLM"/>
    </source>
</evidence>
<evidence type="ECO:0000313" key="2">
    <source>
        <dbReference type="Proteomes" id="UP000248484"/>
    </source>
</evidence>
<feature type="compositionally biased region" description="Basic residues" evidence="1">
    <location>
        <begin position="131"/>
        <end position="144"/>
    </location>
</feature>
<sequence>MNLLYLMRWASILPGDSVSKSKRDQSDAHMQERNPRGRNRRRTLGALEIYPERCRKAPAQPETVLPPRSRPRRPAHRGPRDLPCARAADLGGARNRRRLSRPVRSVLTRLPQARGLLLSRSPPAARTASASRRRPRGRRCHSGRHAAAAAPGGGERGPARSSGSAAPAARALPRCFGAALQPLPPGQRGRGEAPGVGAAGLSYPGSRAGLPGSTA</sequence>
<keyword evidence="2" id="KW-1185">Reference proteome</keyword>
<feature type="compositionally biased region" description="Low complexity" evidence="1">
    <location>
        <begin position="159"/>
        <end position="174"/>
    </location>
</feature>
<reference evidence="3" key="1">
    <citation type="submission" date="2025-08" db="UniProtKB">
        <authorList>
            <consortium name="RefSeq"/>
        </authorList>
    </citation>
    <scope>IDENTIFICATION</scope>
    <source>
        <tissue evidence="3">Muscle</tissue>
    </source>
</reference>
<accession>A0A9W2WRI4</accession>
<protein>
    <recommendedName>
        <fullName evidence="4">Translation initiation factor IF-2-like</fullName>
    </recommendedName>
</protein>
<feature type="region of interest" description="Disordered" evidence="1">
    <location>
        <begin position="116"/>
        <end position="215"/>
    </location>
</feature>
<feature type="region of interest" description="Disordered" evidence="1">
    <location>
        <begin position="16"/>
        <end position="102"/>
    </location>
</feature>
<feature type="compositionally biased region" description="Low complexity" evidence="1">
    <location>
        <begin position="119"/>
        <end position="130"/>
    </location>
</feature>
<dbReference type="AlphaFoldDB" id="A0A9W2WRI4"/>
<proteinExistence type="predicted"/>